<dbReference type="Proteomes" id="UP000177328">
    <property type="component" value="Unassembled WGS sequence"/>
</dbReference>
<gene>
    <name evidence="2" type="ORF">A3D25_03240</name>
</gene>
<sequence length="337" mass="37328">MKKLVHSKSKNKTVASVNPDYIGVNHEPRTINQHGQVVIVLTLIMLVALTVGVAISQRSINDISVSTKTEQASRAFSAAEAGLEKAIAENGITTVSLSDNQSRADVQASGEMPVYKQALEYPPISKAEFAQFWLARPSDLSRFYNQETISLYFGNAGPEADDRVEIGDEPAIEVNLVTRSSAGNYLSKRYYFDSKSTRRASNNFAATDDSCDSSIKYKINTSSSRSFTAPPDRYFYCKVTISTSIDPSDNKEVPILMRMRLLYSSKKQRIALEPKTDPECISFTGDLNCISLPPQANIYTSTGIAGESERRLQVFQMKYVAPQFLDFALFSNSDITK</sequence>
<evidence type="ECO:0008006" key="4">
    <source>
        <dbReference type="Google" id="ProtNLM"/>
    </source>
</evidence>
<name>A0A1F5KFJ3_9BACT</name>
<comment type="caution">
    <text evidence="2">The sequence shown here is derived from an EMBL/GenBank/DDBJ whole genome shotgun (WGS) entry which is preliminary data.</text>
</comment>
<feature type="transmembrane region" description="Helical" evidence="1">
    <location>
        <begin position="37"/>
        <end position="55"/>
    </location>
</feature>
<evidence type="ECO:0000313" key="3">
    <source>
        <dbReference type="Proteomes" id="UP000177328"/>
    </source>
</evidence>
<accession>A0A1F5KFJ3</accession>
<keyword evidence="1" id="KW-1133">Transmembrane helix</keyword>
<dbReference type="AlphaFoldDB" id="A0A1F5KFJ3"/>
<protein>
    <recommendedName>
        <fullName evidence="4">Type 4 fimbrial biogenesis protein PilX N-terminal domain-containing protein</fullName>
    </recommendedName>
</protein>
<reference evidence="2 3" key="1">
    <citation type="journal article" date="2016" name="Nat. Commun.">
        <title>Thousands of microbial genomes shed light on interconnected biogeochemical processes in an aquifer system.</title>
        <authorList>
            <person name="Anantharaman K."/>
            <person name="Brown C.T."/>
            <person name="Hug L.A."/>
            <person name="Sharon I."/>
            <person name="Castelle C.J."/>
            <person name="Probst A.J."/>
            <person name="Thomas B.C."/>
            <person name="Singh A."/>
            <person name="Wilkins M.J."/>
            <person name="Karaoz U."/>
            <person name="Brodie E.L."/>
            <person name="Williams K.H."/>
            <person name="Hubbard S.S."/>
            <person name="Banfield J.F."/>
        </authorList>
    </citation>
    <scope>NUCLEOTIDE SEQUENCE [LARGE SCALE GENOMIC DNA]</scope>
</reference>
<evidence type="ECO:0000256" key="1">
    <source>
        <dbReference type="SAM" id="Phobius"/>
    </source>
</evidence>
<proteinExistence type="predicted"/>
<keyword evidence="1" id="KW-0472">Membrane</keyword>
<organism evidence="2 3">
    <name type="scientific">Candidatus Daviesbacteria bacterium RIFCSPHIGHO2_02_FULL_43_12</name>
    <dbReference type="NCBI Taxonomy" id="1797776"/>
    <lineage>
        <taxon>Bacteria</taxon>
        <taxon>Candidatus Daviesiibacteriota</taxon>
    </lineage>
</organism>
<dbReference type="EMBL" id="MFDD01000015">
    <property type="protein sequence ID" value="OGE39716.1"/>
    <property type="molecule type" value="Genomic_DNA"/>
</dbReference>
<keyword evidence="1" id="KW-0812">Transmembrane</keyword>
<evidence type="ECO:0000313" key="2">
    <source>
        <dbReference type="EMBL" id="OGE39716.1"/>
    </source>
</evidence>